<dbReference type="Proteomes" id="UP000092124">
    <property type="component" value="Unassembled WGS sequence"/>
</dbReference>
<dbReference type="AlphaFoldDB" id="A0A1A6HRJ7"/>
<feature type="compositionally biased region" description="Basic residues" evidence="1">
    <location>
        <begin position="57"/>
        <end position="67"/>
    </location>
</feature>
<evidence type="ECO:0000313" key="3">
    <source>
        <dbReference type="Proteomes" id="UP000092124"/>
    </source>
</evidence>
<feature type="compositionally biased region" description="Basic and acidic residues" evidence="1">
    <location>
        <begin position="19"/>
        <end position="36"/>
    </location>
</feature>
<comment type="caution">
    <text evidence="2">The sequence shown here is derived from an EMBL/GenBank/DDBJ whole genome shotgun (WGS) entry which is preliminary data.</text>
</comment>
<evidence type="ECO:0000256" key="1">
    <source>
        <dbReference type="SAM" id="MobiDB-lite"/>
    </source>
</evidence>
<feature type="non-terminal residue" evidence="2">
    <location>
        <position position="1"/>
    </location>
</feature>
<feature type="compositionally biased region" description="Low complexity" evidence="1">
    <location>
        <begin position="38"/>
        <end position="56"/>
    </location>
</feature>
<organism evidence="2 3">
    <name type="scientific">Neotoma lepida</name>
    <name type="common">Desert woodrat</name>
    <dbReference type="NCBI Taxonomy" id="56216"/>
    <lineage>
        <taxon>Eukaryota</taxon>
        <taxon>Metazoa</taxon>
        <taxon>Chordata</taxon>
        <taxon>Craniata</taxon>
        <taxon>Vertebrata</taxon>
        <taxon>Euteleostomi</taxon>
        <taxon>Mammalia</taxon>
        <taxon>Eutheria</taxon>
        <taxon>Euarchontoglires</taxon>
        <taxon>Glires</taxon>
        <taxon>Rodentia</taxon>
        <taxon>Myomorpha</taxon>
        <taxon>Muroidea</taxon>
        <taxon>Cricetidae</taxon>
        <taxon>Neotominae</taxon>
        <taxon>Neotoma</taxon>
    </lineage>
</organism>
<evidence type="ECO:0000313" key="2">
    <source>
        <dbReference type="EMBL" id="OBS80876.1"/>
    </source>
</evidence>
<feature type="region of interest" description="Disordered" evidence="1">
    <location>
        <begin position="1"/>
        <end position="67"/>
    </location>
</feature>
<name>A0A1A6HRJ7_NEOLE</name>
<protein>
    <submittedName>
        <fullName evidence="2">Uncharacterized protein</fullName>
    </submittedName>
</protein>
<keyword evidence="3" id="KW-1185">Reference proteome</keyword>
<reference evidence="2 3" key="1">
    <citation type="submission" date="2016-06" db="EMBL/GenBank/DDBJ databases">
        <title>The Draft Genome Sequence and Annotation of the Desert Woodrat Neotoma lepida.</title>
        <authorList>
            <person name="Campbell M."/>
            <person name="Oakeson K.F."/>
            <person name="Yandell M."/>
            <person name="Halpert J.R."/>
            <person name="Dearing D."/>
        </authorList>
    </citation>
    <scope>NUCLEOTIDE SEQUENCE [LARGE SCALE GENOMIC DNA]</scope>
    <source>
        <strain evidence="2">417</strain>
        <tissue evidence="2">Liver</tissue>
    </source>
</reference>
<gene>
    <name evidence="2" type="ORF">A6R68_20913</name>
</gene>
<accession>A0A1A6HRJ7</accession>
<sequence>AAADPARRLANLPAPLRATQEKAPGDAERRGERGPGELRGASAAAAWSGGLQATRTRAARRPPCVRRRAGRLAGPRECRRGREIGVMMIVDCSVGLEATSIVNGKLQE</sequence>
<dbReference type="EMBL" id="LZPO01017306">
    <property type="protein sequence ID" value="OBS80876.1"/>
    <property type="molecule type" value="Genomic_DNA"/>
</dbReference>
<proteinExistence type="predicted"/>